<protein>
    <submittedName>
        <fullName evidence="3">UPF0489 protein C5orf22 homolog</fullName>
    </submittedName>
</protein>
<name>A0A812BF87_ACAPH</name>
<evidence type="ECO:0000256" key="1">
    <source>
        <dbReference type="ARBA" id="ARBA00007099"/>
    </source>
</evidence>
<accession>A0A812BF87</accession>
<keyword evidence="4" id="KW-1185">Reference proteome</keyword>
<dbReference type="InterPro" id="IPR024131">
    <property type="entry name" value="UPF0489"/>
</dbReference>
<dbReference type="OrthoDB" id="418142at2759"/>
<gene>
    <name evidence="3" type="ORF">SPHA_14499</name>
</gene>
<reference evidence="3" key="1">
    <citation type="submission" date="2021-01" db="EMBL/GenBank/DDBJ databases">
        <authorList>
            <person name="Li R."/>
            <person name="Bekaert M."/>
        </authorList>
    </citation>
    <scope>NUCLEOTIDE SEQUENCE</scope>
    <source>
        <strain evidence="3">Farmed</strain>
    </source>
</reference>
<comment type="similarity">
    <text evidence="1">Belongs to the UPF0489 family.</text>
</comment>
<comment type="caution">
    <text evidence="3">The sequence shown here is derived from an EMBL/GenBank/DDBJ whole genome shotgun (WGS) entry which is preliminary data.</text>
</comment>
<dbReference type="Pfam" id="PF12640">
    <property type="entry name" value="UPF0489"/>
    <property type="match status" value="1"/>
</dbReference>
<evidence type="ECO:0000313" key="3">
    <source>
        <dbReference type="EMBL" id="CAE1177156.1"/>
    </source>
</evidence>
<dbReference type="AlphaFoldDB" id="A0A812BF87"/>
<dbReference type="EMBL" id="CAHIKZ030000495">
    <property type="protein sequence ID" value="CAE1177156.1"/>
    <property type="molecule type" value="Genomic_DNA"/>
</dbReference>
<evidence type="ECO:0000256" key="2">
    <source>
        <dbReference type="SAM" id="MobiDB-lite"/>
    </source>
</evidence>
<sequence length="427" mass="48662">MADVKSALPVYIVDDHDKVLPFIHRAIGSKRLPFSGTTIVHFDAHPDLLIEAHLKATDTFNKNHLYSSVSIATWLVPLLYAGHIKTVIWVKPPWAHQIPDGKCEFWVGECKETGYIKLTCTENYFLSESLYVSEEQLINKKFVTLFTVTVEPQEWPTSPTLNSDSEDSDCSFNSSSTNQEDQKSTTRSCPLFFTEQKTPKNIPQQLDLNSSENQTTIKINKSSSPINFTPELFAELGPTNDLILDIDLDFFSTKNPFLEVYTDRQYQLLKKLYEFTKPKDSSHEALKECVQSRSKQLQKLEQMFHILDKNPKAPIDQSIQRWDILEALVEDLQISADDVDYILVHDAGCTCDDTELPHHISTDAQIDILMQHTGTILSCLPQPTIITIARSSEDEYCPPVQVDAIQQSLLQMLTDHYPDIKMEKSYE</sequence>
<feature type="region of interest" description="Disordered" evidence="2">
    <location>
        <begin position="155"/>
        <end position="186"/>
    </location>
</feature>
<proteinExistence type="inferred from homology"/>
<evidence type="ECO:0000313" key="4">
    <source>
        <dbReference type="Proteomes" id="UP000597762"/>
    </source>
</evidence>
<dbReference type="PANTHER" id="PTHR13225">
    <property type="entry name" value="MISEXPRESSION SUPPRESSOR OF RAS 6"/>
    <property type="match status" value="1"/>
</dbReference>
<dbReference type="PANTHER" id="PTHR13225:SF3">
    <property type="entry name" value="UPF0489 PROTEIN C5ORF22"/>
    <property type="match status" value="1"/>
</dbReference>
<dbReference type="Proteomes" id="UP000597762">
    <property type="component" value="Unassembled WGS sequence"/>
</dbReference>
<organism evidence="3 4">
    <name type="scientific">Acanthosepion pharaonis</name>
    <name type="common">Pharaoh cuttlefish</name>
    <name type="synonym">Sepia pharaonis</name>
    <dbReference type="NCBI Taxonomy" id="158019"/>
    <lineage>
        <taxon>Eukaryota</taxon>
        <taxon>Metazoa</taxon>
        <taxon>Spiralia</taxon>
        <taxon>Lophotrochozoa</taxon>
        <taxon>Mollusca</taxon>
        <taxon>Cephalopoda</taxon>
        <taxon>Coleoidea</taxon>
        <taxon>Decapodiformes</taxon>
        <taxon>Sepiida</taxon>
        <taxon>Sepiina</taxon>
        <taxon>Sepiidae</taxon>
        <taxon>Acanthosepion</taxon>
    </lineage>
</organism>